<evidence type="ECO:0000313" key="4">
    <source>
        <dbReference type="Proteomes" id="UP000657385"/>
    </source>
</evidence>
<name>A0A931FDE0_9ACTN</name>
<reference evidence="3" key="1">
    <citation type="submission" date="2020-11" db="EMBL/GenBank/DDBJ databases">
        <title>Isolation and identification of active actinomycetes.</title>
        <authorList>
            <person name="Yu B."/>
        </authorList>
    </citation>
    <scope>NUCLEOTIDE SEQUENCE</scope>
    <source>
        <strain evidence="3">NEAU-YB345</strain>
    </source>
</reference>
<evidence type="ECO:0000256" key="2">
    <source>
        <dbReference type="SAM" id="SignalP"/>
    </source>
</evidence>
<sequence length="258" mass="26150">MALTALSALAFAGAPAAHAVPHHVVPNGATTVVCHGGDIAPGYYYELVVDGTCTIPSGKVTVETQLYVTPHSVLDAITGATVHVKGNVQVDRGAALGLGCSPHANCSTTTDDVVGGNINSDHALAVILHSDTVKGDITTLNDGAGVNCAPQPSLAVFATLANNGVPTPAYDDFEDNNVGGYITSSHLRSCYMATSRNHVGTNILVADDKVADPDGNAVGSNTVNGDLGCYHNTPAPHFGTSTGPNDVRGLKLGQGSAL</sequence>
<dbReference type="RefSeq" id="WP_196194592.1">
    <property type="nucleotide sequence ID" value="NZ_JADPRT010000005.1"/>
</dbReference>
<proteinExistence type="predicted"/>
<keyword evidence="4" id="KW-1185">Reference proteome</keyword>
<dbReference type="AlphaFoldDB" id="A0A931FDE0"/>
<protein>
    <submittedName>
        <fullName evidence="3">Uncharacterized protein</fullName>
    </submittedName>
</protein>
<feature type="chain" id="PRO_5037166126" evidence="2">
    <location>
        <begin position="20"/>
        <end position="258"/>
    </location>
</feature>
<evidence type="ECO:0000256" key="1">
    <source>
        <dbReference type="SAM" id="MobiDB-lite"/>
    </source>
</evidence>
<keyword evidence="2" id="KW-0732">Signal</keyword>
<dbReference type="EMBL" id="JADPRT010000005">
    <property type="protein sequence ID" value="MBF9069468.1"/>
    <property type="molecule type" value="Genomic_DNA"/>
</dbReference>
<gene>
    <name evidence="3" type="ORF">I2501_15700</name>
</gene>
<organism evidence="3 4">
    <name type="scientific">Streptacidiphilus fuscans</name>
    <dbReference type="NCBI Taxonomy" id="2789292"/>
    <lineage>
        <taxon>Bacteria</taxon>
        <taxon>Bacillati</taxon>
        <taxon>Actinomycetota</taxon>
        <taxon>Actinomycetes</taxon>
        <taxon>Kitasatosporales</taxon>
        <taxon>Streptomycetaceae</taxon>
        <taxon>Streptacidiphilus</taxon>
    </lineage>
</organism>
<dbReference type="Proteomes" id="UP000657385">
    <property type="component" value="Unassembled WGS sequence"/>
</dbReference>
<comment type="caution">
    <text evidence="3">The sequence shown here is derived from an EMBL/GenBank/DDBJ whole genome shotgun (WGS) entry which is preliminary data.</text>
</comment>
<feature type="signal peptide" evidence="2">
    <location>
        <begin position="1"/>
        <end position="19"/>
    </location>
</feature>
<accession>A0A931FDE0</accession>
<evidence type="ECO:0000313" key="3">
    <source>
        <dbReference type="EMBL" id="MBF9069468.1"/>
    </source>
</evidence>
<feature type="region of interest" description="Disordered" evidence="1">
    <location>
        <begin position="237"/>
        <end position="258"/>
    </location>
</feature>